<organism evidence="9 10">
    <name type="scientific">Massilia suwonensis</name>
    <dbReference type="NCBI Taxonomy" id="648895"/>
    <lineage>
        <taxon>Bacteria</taxon>
        <taxon>Pseudomonadati</taxon>
        <taxon>Pseudomonadota</taxon>
        <taxon>Betaproteobacteria</taxon>
        <taxon>Burkholderiales</taxon>
        <taxon>Oxalobacteraceae</taxon>
        <taxon>Telluria group</taxon>
        <taxon>Massilia</taxon>
    </lineage>
</organism>
<evidence type="ECO:0000313" key="10">
    <source>
        <dbReference type="Proteomes" id="UP001596101"/>
    </source>
</evidence>
<keyword evidence="3" id="KW-0479">Metal-binding</keyword>
<reference evidence="10" key="1">
    <citation type="journal article" date="2019" name="Int. J. Syst. Evol. Microbiol.">
        <title>The Global Catalogue of Microorganisms (GCM) 10K type strain sequencing project: providing services to taxonomists for standard genome sequencing and annotation.</title>
        <authorList>
            <consortium name="The Broad Institute Genomics Platform"/>
            <consortium name="The Broad Institute Genome Sequencing Center for Infectious Disease"/>
            <person name="Wu L."/>
            <person name="Ma J."/>
        </authorList>
    </citation>
    <scope>NUCLEOTIDE SEQUENCE [LARGE SCALE GENOMIC DNA]</scope>
    <source>
        <strain evidence="10">CCUG 43111</strain>
    </source>
</reference>
<dbReference type="PROSITE" id="PS51257">
    <property type="entry name" value="PROKAR_LIPOPROTEIN"/>
    <property type="match status" value="1"/>
</dbReference>
<gene>
    <name evidence="9" type="ORF">ACFPQ5_00660</name>
</gene>
<dbReference type="InterPro" id="IPR046450">
    <property type="entry name" value="PA_dom_sf"/>
</dbReference>
<feature type="signal peptide" evidence="7">
    <location>
        <begin position="1"/>
        <end position="23"/>
    </location>
</feature>
<evidence type="ECO:0000256" key="1">
    <source>
        <dbReference type="ARBA" id="ARBA00022438"/>
    </source>
</evidence>
<dbReference type="SUPFAM" id="SSF53187">
    <property type="entry name" value="Zn-dependent exopeptidases"/>
    <property type="match status" value="1"/>
</dbReference>
<name>A0ABW0MHV4_9BURK</name>
<evidence type="ECO:0000256" key="4">
    <source>
        <dbReference type="ARBA" id="ARBA00022729"/>
    </source>
</evidence>
<comment type="caution">
    <text evidence="9">The sequence shown here is derived from an EMBL/GenBank/DDBJ whole genome shotgun (WGS) entry which is preliminary data.</text>
</comment>
<dbReference type="RefSeq" id="WP_379751613.1">
    <property type="nucleotide sequence ID" value="NZ_JBHSMR010000001.1"/>
</dbReference>
<evidence type="ECO:0000313" key="9">
    <source>
        <dbReference type="EMBL" id="MFC5476682.1"/>
    </source>
</evidence>
<keyword evidence="4 7" id="KW-0732">Signal</keyword>
<evidence type="ECO:0000256" key="7">
    <source>
        <dbReference type="SAM" id="SignalP"/>
    </source>
</evidence>
<dbReference type="Gene3D" id="3.50.30.30">
    <property type="match status" value="1"/>
</dbReference>
<feature type="chain" id="PRO_5046360307" evidence="7">
    <location>
        <begin position="24"/>
        <end position="542"/>
    </location>
</feature>
<accession>A0ABW0MHV4</accession>
<dbReference type="Gene3D" id="3.40.630.10">
    <property type="entry name" value="Zn peptidases"/>
    <property type="match status" value="1"/>
</dbReference>
<keyword evidence="2" id="KW-0645">Protease</keyword>
<sequence>MRLCPLSTAAACAAFSLSCNAFAQEAPAVSEAALRAHLSFLADDLLEGRGTGQRGGALTVRYLETQAAALGLQPIPGGGYRQKVAIEGSRLLPGSTVSFEAGGKRLEPKIGEGIVFGTASGQTDVAFDAPLVFVGYGVSAPEEKWDDYKGVDVKGKILVMMVNDPQPTSEEPKRFAGKAYTWYGRWLYKFEEAVRRGAAGALLIHTTPSASYAWSVPANSFSHERFHLAGQGNRIEGWLHEDMARTLFSSAGFDLDQLRARAERRDFSPVELKTRARVTLKSAIRQVEEYNVVGIVPGTDPKLKEQAVVYSAHWDHFGIDQNLPAGGDRIFNGAVDNATGSAALLAMAAEAVRKPARRTQVFLWPAAEEQGLLGSAAYVANPVVPLAKTAADLNLDSLNFVGRTKDIGVPGAERSSLYGTAAQVAKKMGLKLAPTIPDLSGAYFRADHFNFAKAGVPAFNVGSAVFSGDGHFSFEHDHAQASAAMVGFKGDYHQVTDEYHANWDLSGMTQQAQFTLNLGYAVANAPAMPSWKAGDAFGSVKR</sequence>
<evidence type="ECO:0000256" key="3">
    <source>
        <dbReference type="ARBA" id="ARBA00022723"/>
    </source>
</evidence>
<dbReference type="EMBL" id="JBHSMR010000001">
    <property type="protein sequence ID" value="MFC5476682.1"/>
    <property type="molecule type" value="Genomic_DNA"/>
</dbReference>
<evidence type="ECO:0000256" key="2">
    <source>
        <dbReference type="ARBA" id="ARBA00022670"/>
    </source>
</evidence>
<keyword evidence="1" id="KW-0031">Aminopeptidase</keyword>
<dbReference type="SUPFAM" id="SSF52025">
    <property type="entry name" value="PA domain"/>
    <property type="match status" value="1"/>
</dbReference>
<evidence type="ECO:0000259" key="8">
    <source>
        <dbReference type="Pfam" id="PF04389"/>
    </source>
</evidence>
<keyword evidence="10" id="KW-1185">Reference proteome</keyword>
<keyword evidence="5" id="KW-0378">Hydrolase</keyword>
<keyword evidence="6" id="KW-0862">Zinc</keyword>
<dbReference type="Pfam" id="PF04389">
    <property type="entry name" value="Peptidase_M28"/>
    <property type="match status" value="1"/>
</dbReference>
<protein>
    <submittedName>
        <fullName evidence="9">M28 family peptidase</fullName>
    </submittedName>
</protein>
<evidence type="ECO:0000256" key="5">
    <source>
        <dbReference type="ARBA" id="ARBA00022801"/>
    </source>
</evidence>
<dbReference type="InterPro" id="IPR045175">
    <property type="entry name" value="M28_fam"/>
</dbReference>
<dbReference type="Proteomes" id="UP001596101">
    <property type="component" value="Unassembled WGS sequence"/>
</dbReference>
<proteinExistence type="predicted"/>
<dbReference type="InterPro" id="IPR007484">
    <property type="entry name" value="Peptidase_M28"/>
</dbReference>
<evidence type="ECO:0000256" key="6">
    <source>
        <dbReference type="ARBA" id="ARBA00022833"/>
    </source>
</evidence>
<dbReference type="PANTHER" id="PTHR12147:SF56">
    <property type="entry name" value="AMINOPEPTIDASE YDR415C-RELATED"/>
    <property type="match status" value="1"/>
</dbReference>
<dbReference type="PANTHER" id="PTHR12147">
    <property type="entry name" value="METALLOPEPTIDASE M28 FAMILY MEMBER"/>
    <property type="match status" value="1"/>
</dbReference>
<feature type="domain" description="Peptidase M28" evidence="8">
    <location>
        <begin position="291"/>
        <end position="511"/>
    </location>
</feature>